<evidence type="ECO:0000313" key="1">
    <source>
        <dbReference type="EMBL" id="GAC62656.1"/>
    </source>
</evidence>
<name>L7LPH8_9ACTN</name>
<organism evidence="1 2">
    <name type="scientific">Gordonia sihwensis NBRC 108236</name>
    <dbReference type="NCBI Taxonomy" id="1223544"/>
    <lineage>
        <taxon>Bacteria</taxon>
        <taxon>Bacillati</taxon>
        <taxon>Actinomycetota</taxon>
        <taxon>Actinomycetes</taxon>
        <taxon>Mycobacteriales</taxon>
        <taxon>Gordoniaceae</taxon>
        <taxon>Gordonia</taxon>
    </lineage>
</organism>
<keyword evidence="2" id="KW-1185">Reference proteome</keyword>
<reference evidence="1 2" key="1">
    <citation type="submission" date="2012-12" db="EMBL/GenBank/DDBJ databases">
        <title>Whole genome shotgun sequence of Gordonia sihwensis NBRC 108236.</title>
        <authorList>
            <person name="Yoshida I."/>
            <person name="Hosoyama A."/>
            <person name="Tsuchikane K."/>
            <person name="Ando Y."/>
            <person name="Baba S."/>
            <person name="Ohji S."/>
            <person name="Hamada M."/>
            <person name="Tamura T."/>
            <person name="Yamazoe A."/>
            <person name="Yamazaki S."/>
            <person name="Fujita N."/>
        </authorList>
    </citation>
    <scope>NUCLEOTIDE SEQUENCE [LARGE SCALE GENOMIC DNA]</scope>
    <source>
        <strain evidence="1 2">NBRC 108236</strain>
    </source>
</reference>
<comment type="caution">
    <text evidence="1">The sequence shown here is derived from an EMBL/GenBank/DDBJ whole genome shotgun (WGS) entry which is preliminary data.</text>
</comment>
<protein>
    <submittedName>
        <fullName evidence="1">Uncharacterized protein</fullName>
    </submittedName>
</protein>
<dbReference type="Proteomes" id="UP000035083">
    <property type="component" value="Unassembled WGS sequence"/>
</dbReference>
<evidence type="ECO:0000313" key="2">
    <source>
        <dbReference type="Proteomes" id="UP000035083"/>
    </source>
</evidence>
<dbReference type="RefSeq" id="WP_006898072.1">
    <property type="nucleotide sequence ID" value="NZ_BANU01000039.1"/>
</dbReference>
<gene>
    <name evidence="1" type="ORF">GSI01S_39_00540</name>
</gene>
<dbReference type="AlphaFoldDB" id="L7LPH8"/>
<accession>L7LPH8</accession>
<proteinExistence type="predicted"/>
<dbReference type="EMBL" id="BANU01000039">
    <property type="protein sequence ID" value="GAC62656.1"/>
    <property type="molecule type" value="Genomic_DNA"/>
</dbReference>
<sequence length="148" mass="16215">MILSDESPTVLPKTPPASHANAILTALAGIGNAIASVRKVDVQQHELIVAATPAGLVHAILNYDDEAGWNNVERVTLTIEVCVLYPWRRVRAIRVADVQVRRPSDWDDPKRYFTLAYGIDVEGAESITLPSGDESDTLVAAIRDYLPR</sequence>